<evidence type="ECO:0000256" key="1">
    <source>
        <dbReference type="SAM" id="SignalP"/>
    </source>
</evidence>
<dbReference type="AlphaFoldDB" id="A0A516KKJ1"/>
<evidence type="ECO:0000259" key="2">
    <source>
        <dbReference type="PROSITE" id="PS50830"/>
    </source>
</evidence>
<dbReference type="PANTHER" id="PTHR42834">
    <property type="entry name" value="ENDONUCLEASE/EXONUCLEASE/PHOSPHATASE FAMILY PROTEIN (AFU_ORTHOLOGUE AFUA_3G09210)"/>
    <property type="match status" value="1"/>
</dbReference>
<evidence type="ECO:0000313" key="3">
    <source>
        <dbReference type="EMBL" id="QDP41914.1"/>
    </source>
</evidence>
<name>A0A516KKJ1_9BACI</name>
<reference evidence="3 4" key="1">
    <citation type="submission" date="2019-07" db="EMBL/GenBank/DDBJ databases">
        <authorList>
            <person name="Li J."/>
        </authorList>
    </citation>
    <scope>NUCLEOTIDE SEQUENCE [LARGE SCALE GENOMIC DNA]</scope>
    <source>
        <strain evidence="3 4">TKL69</strain>
    </source>
</reference>
<dbReference type="Pfam" id="PF19886">
    <property type="entry name" value="DUF6359"/>
    <property type="match status" value="1"/>
</dbReference>
<dbReference type="Gene3D" id="2.40.50.90">
    <property type="match status" value="1"/>
</dbReference>
<dbReference type="InterPro" id="IPR016071">
    <property type="entry name" value="Staphylococal_nuclease_OB-fold"/>
</dbReference>
<dbReference type="SUPFAM" id="SSF50199">
    <property type="entry name" value="Staphylococcal nuclease"/>
    <property type="match status" value="1"/>
</dbReference>
<dbReference type="InterPro" id="IPR045939">
    <property type="entry name" value="YhcR_N"/>
</dbReference>
<dbReference type="EMBL" id="CP041666">
    <property type="protein sequence ID" value="QDP41914.1"/>
    <property type="molecule type" value="Genomic_DNA"/>
</dbReference>
<feature type="domain" description="TNase-like" evidence="2">
    <location>
        <begin position="321"/>
        <end position="470"/>
    </location>
</feature>
<dbReference type="PANTHER" id="PTHR42834:SF1">
    <property type="entry name" value="ENDONUCLEASE_EXONUCLEASE_PHOSPHATASE FAMILY PROTEIN (AFU_ORTHOLOGUE AFUA_3G09210)"/>
    <property type="match status" value="1"/>
</dbReference>
<dbReference type="RefSeq" id="WP_143896927.1">
    <property type="nucleotide sequence ID" value="NZ_CP041666.1"/>
</dbReference>
<sequence length="1176" mass="128690">MKKWTSILLIFALVFSNILAATPLSVSAAEQSNSITVAEALATPQGTDVTMTGYIVAGFNGQYAVEVADSTDATETIVVKLESEQRSEFSPVNNPSALHQQIVVTGTRDVYSNRESIEYVSSISFVSEPNPDDPNDGDTLTIAQARNVAAGETVTVEGMVTANGTKTFIQDDTAGINLYSPADSTPFSVGDFVKVTGEREDYNGLQEISNYTVEVLSSNQSVTPQTVTIDQVNEKVEGELIRLENVTIGPINTNGNTFIEDDNGNSIAIYQIPALEHISAGNIVNVTAIGTEFKGTYQLHVEQADDVEFVSEGSDDNGDPNTYEATVTSVVDGDTIHFEPAIFGSDTVRYVNIDTPETYHLNSYDSSLINTDPDHAQKYHGEQAKEHLKSLLQPGDEITLKVGEEITDAYGRVLAQVIRKSDGLNTNLEMVKQGFASTYFIWPVGDMETYNKFQSAVKEAKDNKRGIWSDTNTDVLELPFVFRARDEGDGLSRYVGNSDTKLYYEPANWAEVPVEKRIFFSEEEAIANGYTPAFERDSKIADARYAPVGSSVSISGVVTHISGDNYYIQDDTAGIVVRSSNLDAKVGDKILANGVTSEYYGMLQVVTEDVKVTEAGVGGPSPSYIKATDLGESTEGTLVAIENVSVNSVDSNHNYTATDGNGNTFVIDSDQDLVQTGKTYDTIIGVVDYNFNTFKLVPRSSEDVIEDIPVSTIEEARTAELDTKVQIEGIVTAISGQNYYVQDETAGIVVRVEEPGFTAQVGDKIRAKARTEEYFGLLEIIPTLHNVSIIEAGVGVPEPKLITSADMNEALEGQLVVIKNVTVDSADEHGNYQATDSDGSLVIDNDERFIQTGTTYEQIIGVLDYNYDEYKIMPRSMEDVTVKQAEPELSSIADARNRDQGTRVKVEGILTAKFDDMTYIQDDTAGIALYGTEVDAHVGDKVKVVGTTKEYYGLSELVDYEVKVIESEVGIPTAKNITSADVGESLEGQLVTLSMVTIDGNAEHGEYFASDKTGEFIVDNNSFVEVGKTYESITGILTYDFGSYKLVPRTGEDVVLYTPSPEEVLIDTLLAGDSTKSKEVASGFIRLVENGTLANKEVANLIEQTLYENSYQDFFTTIKIKRIALQIRILLEIVERDFHFSTIEKIVNYQAEKRFTRIIERDIYDILVSGNLKKAK</sequence>
<accession>A0A516KKJ1</accession>
<dbReference type="PROSITE" id="PS50830">
    <property type="entry name" value="TNASE_3"/>
    <property type="match status" value="1"/>
</dbReference>
<keyword evidence="1" id="KW-0732">Signal</keyword>
<dbReference type="Pfam" id="PF00565">
    <property type="entry name" value="SNase"/>
    <property type="match status" value="1"/>
</dbReference>
<proteinExistence type="predicted"/>
<dbReference type="InterPro" id="IPR035437">
    <property type="entry name" value="SNase_OB-fold_sf"/>
</dbReference>
<evidence type="ECO:0000313" key="4">
    <source>
        <dbReference type="Proteomes" id="UP000315215"/>
    </source>
</evidence>
<dbReference type="KEGG" id="aqt:FN924_18095"/>
<protein>
    <recommendedName>
        <fullName evidence="2">TNase-like domain-containing protein</fullName>
    </recommendedName>
</protein>
<dbReference type="SMART" id="SM00318">
    <property type="entry name" value="SNc"/>
    <property type="match status" value="1"/>
</dbReference>
<feature type="signal peptide" evidence="1">
    <location>
        <begin position="1"/>
        <end position="20"/>
    </location>
</feature>
<feature type="chain" id="PRO_5039587404" description="TNase-like domain-containing protein" evidence="1">
    <location>
        <begin position="21"/>
        <end position="1176"/>
    </location>
</feature>
<organism evidence="3 4">
    <name type="scientific">Radiobacillus deserti</name>
    <dbReference type="NCBI Taxonomy" id="2594883"/>
    <lineage>
        <taxon>Bacteria</taxon>
        <taxon>Bacillati</taxon>
        <taxon>Bacillota</taxon>
        <taxon>Bacilli</taxon>
        <taxon>Bacillales</taxon>
        <taxon>Bacillaceae</taxon>
        <taxon>Radiobacillus</taxon>
    </lineage>
</organism>
<dbReference type="Proteomes" id="UP000315215">
    <property type="component" value="Chromosome"/>
</dbReference>
<gene>
    <name evidence="3" type="ORF">FN924_18095</name>
</gene>
<dbReference type="OrthoDB" id="9775118at2"/>
<keyword evidence="4" id="KW-1185">Reference proteome</keyword>